<protein>
    <submittedName>
        <fullName evidence="8">ComEC/Rec2 family competence protein</fullName>
    </submittedName>
</protein>
<feature type="transmembrane region" description="Helical" evidence="6">
    <location>
        <begin position="191"/>
        <end position="210"/>
    </location>
</feature>
<evidence type="ECO:0000313" key="8">
    <source>
        <dbReference type="EMBL" id="MDT0345307.1"/>
    </source>
</evidence>
<feature type="transmembrane region" description="Helical" evidence="6">
    <location>
        <begin position="256"/>
        <end position="272"/>
    </location>
</feature>
<proteinExistence type="predicted"/>
<dbReference type="InterPro" id="IPR035681">
    <property type="entry name" value="ComA-like_MBL"/>
</dbReference>
<evidence type="ECO:0000259" key="7">
    <source>
        <dbReference type="SMART" id="SM00849"/>
    </source>
</evidence>
<comment type="caution">
    <text evidence="8">The sequence shown here is derived from an EMBL/GenBank/DDBJ whole genome shotgun (WGS) entry which is preliminary data.</text>
</comment>
<feature type="transmembrane region" description="Helical" evidence="6">
    <location>
        <begin position="396"/>
        <end position="416"/>
    </location>
</feature>
<keyword evidence="5 6" id="KW-0472">Membrane</keyword>
<reference evidence="9" key="1">
    <citation type="submission" date="2023-07" db="EMBL/GenBank/DDBJ databases">
        <title>30 novel species of actinomycetes from the DSMZ collection.</title>
        <authorList>
            <person name="Nouioui I."/>
        </authorList>
    </citation>
    <scope>NUCLEOTIDE SEQUENCE [LARGE SCALE GENOMIC DNA]</scope>
    <source>
        <strain evidence="9">DSM 44938</strain>
    </source>
</reference>
<gene>
    <name evidence="8" type="ORF">RM590_22260</name>
</gene>
<dbReference type="Pfam" id="PF00753">
    <property type="entry name" value="Lactamase_B"/>
    <property type="match status" value="1"/>
</dbReference>
<dbReference type="InterPro" id="IPR036866">
    <property type="entry name" value="RibonucZ/Hydroxyglut_hydro"/>
</dbReference>
<dbReference type="RefSeq" id="WP_311706462.1">
    <property type="nucleotide sequence ID" value="NZ_JAVREL010000013.1"/>
</dbReference>
<feature type="transmembrane region" description="Helical" evidence="6">
    <location>
        <begin position="367"/>
        <end position="389"/>
    </location>
</feature>
<evidence type="ECO:0000313" key="9">
    <source>
        <dbReference type="Proteomes" id="UP001183246"/>
    </source>
</evidence>
<dbReference type="EMBL" id="JAVREL010000013">
    <property type="protein sequence ID" value="MDT0345307.1"/>
    <property type="molecule type" value="Genomic_DNA"/>
</dbReference>
<dbReference type="CDD" id="cd07731">
    <property type="entry name" value="ComA-like_MBL-fold"/>
    <property type="match status" value="1"/>
</dbReference>
<feature type="transmembrane region" description="Helical" evidence="6">
    <location>
        <begin position="303"/>
        <end position="324"/>
    </location>
</feature>
<dbReference type="PANTHER" id="PTHR30619:SF1">
    <property type="entry name" value="RECOMBINATION PROTEIN 2"/>
    <property type="match status" value="1"/>
</dbReference>
<accession>A0ABU2MUI6</accession>
<evidence type="ECO:0000256" key="3">
    <source>
        <dbReference type="ARBA" id="ARBA00022692"/>
    </source>
</evidence>
<dbReference type="NCBIfam" id="TIGR00360">
    <property type="entry name" value="ComEC_N-term"/>
    <property type="match status" value="1"/>
</dbReference>
<feature type="transmembrane region" description="Helical" evidence="6">
    <location>
        <begin position="231"/>
        <end position="250"/>
    </location>
</feature>
<keyword evidence="3 6" id="KW-0812">Transmembrane</keyword>
<evidence type="ECO:0000256" key="2">
    <source>
        <dbReference type="ARBA" id="ARBA00022475"/>
    </source>
</evidence>
<feature type="transmembrane region" description="Helical" evidence="6">
    <location>
        <begin position="279"/>
        <end position="297"/>
    </location>
</feature>
<keyword evidence="9" id="KW-1185">Reference proteome</keyword>
<sequence>MALLCAAAGAAVAGLRGAVERGGPLPGLAGQRVTAEITVTGDPARARADPGAAGRRPRPVLLAAEATRVVTGDGGEFVLAGSVLVIVEAERARDWLALLPSTRLRVQARVGRPMPGRAWELAAVLRVAEAGPPVVTAGPSARQRFAGRLRSGLREAAGTLPGDAGALLPALVIGDDSGISPELDEAVQDTGLTHLIVVSGSQVAIVLGLFMGSPGTAARAERRGLAARLGIPLRTTAVLGGVLVLAFVLVCRPEPSVLRAAACAGIALLALATGRRRSLLPALAAAVLVLILLDPALARSLGFLLSVLATGALLTLAPVWALALRRRGVPERPAEALAAAGAAHVVCAPVITVFAAGTSLVAIPCNLLAGLAVAPVIVLGWAAMVLAPLAPGGATALVWVAGWPARWIAAVARTGAELPGAELAWPGGWWGAALLAAVTPAVLVLARRLPRRPWLAACCALLLLVAVLRPPPLVRILTGWPPPDWSLVACDVGQGDALVIAAGAHQALVVDTGPEPAAVDRCLRELDVRHIPLLVLTHFHADHVGGLSGALRGRTVGAIQTSAVRDTPEQAEFVDRVAADAGVPVGVAVPGERRRVGGELSWEVLWPPAGAAAAGLGPNDSSVTLLVRAGPLTVFLPGDLEPPAQERLLAARPGLPPVDVLKVAHHGSAAQHPPLLDRLRPRLALISCGADNRYGHPAPRTLAALEAAGAAVLRTDAQGALAVAATPEGPRGIVRGGGG</sequence>
<feature type="transmembrane region" description="Helical" evidence="6">
    <location>
        <begin position="336"/>
        <end position="361"/>
    </location>
</feature>
<dbReference type="Pfam" id="PF03772">
    <property type="entry name" value="Competence"/>
    <property type="match status" value="1"/>
</dbReference>
<name>A0ABU2MUI6_9ACTN</name>
<dbReference type="PANTHER" id="PTHR30619">
    <property type="entry name" value="DNA INTERNALIZATION/COMPETENCE PROTEIN COMEC/REC2"/>
    <property type="match status" value="1"/>
</dbReference>
<evidence type="ECO:0000256" key="6">
    <source>
        <dbReference type="SAM" id="Phobius"/>
    </source>
</evidence>
<dbReference type="InterPro" id="IPR001279">
    <property type="entry name" value="Metallo-B-lactamas"/>
</dbReference>
<dbReference type="Proteomes" id="UP001183246">
    <property type="component" value="Unassembled WGS sequence"/>
</dbReference>
<feature type="transmembrane region" description="Helical" evidence="6">
    <location>
        <begin position="428"/>
        <end position="446"/>
    </location>
</feature>
<dbReference type="InterPro" id="IPR004477">
    <property type="entry name" value="ComEC_N"/>
</dbReference>
<organism evidence="8 9">
    <name type="scientific">Streptomyces litchfieldiae</name>
    <dbReference type="NCBI Taxonomy" id="3075543"/>
    <lineage>
        <taxon>Bacteria</taxon>
        <taxon>Bacillati</taxon>
        <taxon>Actinomycetota</taxon>
        <taxon>Actinomycetes</taxon>
        <taxon>Kitasatosporales</taxon>
        <taxon>Streptomycetaceae</taxon>
        <taxon>Streptomyces</taxon>
    </lineage>
</organism>
<evidence type="ECO:0000256" key="4">
    <source>
        <dbReference type="ARBA" id="ARBA00022989"/>
    </source>
</evidence>
<comment type="subcellular location">
    <subcellularLocation>
        <location evidence="1">Cell membrane</location>
        <topology evidence="1">Multi-pass membrane protein</topology>
    </subcellularLocation>
</comment>
<dbReference type="Gene3D" id="3.60.15.10">
    <property type="entry name" value="Ribonuclease Z/Hydroxyacylglutathione hydrolase-like"/>
    <property type="match status" value="1"/>
</dbReference>
<keyword evidence="2" id="KW-1003">Cell membrane</keyword>
<dbReference type="SUPFAM" id="SSF56281">
    <property type="entry name" value="Metallo-hydrolase/oxidoreductase"/>
    <property type="match status" value="1"/>
</dbReference>
<evidence type="ECO:0000256" key="5">
    <source>
        <dbReference type="ARBA" id="ARBA00023136"/>
    </source>
</evidence>
<dbReference type="InterPro" id="IPR052159">
    <property type="entry name" value="Competence_DNA_uptake"/>
</dbReference>
<keyword evidence="4 6" id="KW-1133">Transmembrane helix</keyword>
<evidence type="ECO:0000256" key="1">
    <source>
        <dbReference type="ARBA" id="ARBA00004651"/>
    </source>
</evidence>
<feature type="domain" description="Metallo-beta-lactamase" evidence="7">
    <location>
        <begin position="494"/>
        <end position="690"/>
    </location>
</feature>
<dbReference type="SMART" id="SM00849">
    <property type="entry name" value="Lactamase_B"/>
    <property type="match status" value="1"/>
</dbReference>
<feature type="transmembrane region" description="Helical" evidence="6">
    <location>
        <begin position="453"/>
        <end position="469"/>
    </location>
</feature>